<evidence type="ECO:0000259" key="8">
    <source>
        <dbReference type="Pfam" id="PF01385"/>
    </source>
</evidence>
<dbReference type="InterPro" id="IPR010095">
    <property type="entry name" value="Cas12f1-like_TNB"/>
</dbReference>
<keyword evidence="6" id="KW-0238">DNA-binding</keyword>
<dbReference type="NCBIfam" id="TIGR01766">
    <property type="entry name" value="IS200/IS605 family accessory protein TnpB-like domain"/>
    <property type="match status" value="1"/>
</dbReference>
<dbReference type="GO" id="GO:0006310">
    <property type="term" value="P:DNA recombination"/>
    <property type="evidence" value="ECO:0007669"/>
    <property type="project" value="UniProtKB-KW"/>
</dbReference>
<keyword evidence="11" id="KW-0489">Methyltransferase</keyword>
<evidence type="ECO:0000313" key="11">
    <source>
        <dbReference type="EMBL" id="ACL25418.1"/>
    </source>
</evidence>
<dbReference type="Proteomes" id="UP000002508">
    <property type="component" value="Chromosome"/>
</dbReference>
<evidence type="ECO:0000256" key="7">
    <source>
        <dbReference type="ARBA" id="ARBA00023172"/>
    </source>
</evidence>
<feature type="domain" description="Probable transposase IS891/IS1136/IS1341" evidence="8">
    <location>
        <begin position="168"/>
        <end position="281"/>
    </location>
</feature>
<feature type="domain" description="Transposase putative helix-turn-helix" evidence="10">
    <location>
        <begin position="1"/>
        <end position="46"/>
    </location>
</feature>
<dbReference type="AlphaFoldDB" id="B8G416"/>
<dbReference type="GO" id="GO:0003677">
    <property type="term" value="F:DNA binding"/>
    <property type="evidence" value="ECO:0007669"/>
    <property type="project" value="UniProtKB-KW"/>
</dbReference>
<sequence>MVELKAYQYRLTPTKGQVRLLEQTLELCRWVYNETLAYRKQIWEQQRLHIEPGKTNALLASWKTSHPELKRIHYHVLQDIQKRVHRACEAFVRRINRGQKAGFPRFKGRGWYDSFTFRQVGYSLSINGQWINLFNIGRVRMILHRRIEGTIKTLTIRRTRTRKWYASFVVETQSKPLLPTNRAVGVDVGLHQFATLSTGEVIANPRFFRKDEKALRKAQRRLAKTEQNTTERAKRQKVVAHIHERITNRRKDFAHKLSRRLVNEFDVIVFEQLRIAQMIKARRLAKSISDAAWRQLITYTHYKAASAGRMFVEVDPRGTSQRCSRCRSIVKKDLSTRQHRCQTCGLEIDRDHNAALNILAVGLHSLGRNP</sequence>
<dbReference type="Pfam" id="PF01385">
    <property type="entry name" value="OrfB_IS605"/>
    <property type="match status" value="1"/>
</dbReference>
<dbReference type="STRING" id="326427.Cagg_2549"/>
<comment type="similarity">
    <text evidence="2">In the N-terminal section; belongs to the transposase 2 family.</text>
</comment>
<evidence type="ECO:0000256" key="3">
    <source>
        <dbReference type="ARBA" id="ARBA00022578"/>
    </source>
</evidence>
<dbReference type="InterPro" id="IPR021027">
    <property type="entry name" value="Transposase_put_HTH"/>
</dbReference>
<dbReference type="InterPro" id="IPR001959">
    <property type="entry name" value="Transposase"/>
</dbReference>
<evidence type="ECO:0000313" key="12">
    <source>
        <dbReference type="Proteomes" id="UP000002508"/>
    </source>
</evidence>
<dbReference type="KEGG" id="cag:Cagg_2549"/>
<organism evidence="11 12">
    <name type="scientific">Chloroflexus aggregans (strain MD-66 / DSM 9485)</name>
    <dbReference type="NCBI Taxonomy" id="326427"/>
    <lineage>
        <taxon>Bacteria</taxon>
        <taxon>Bacillati</taxon>
        <taxon>Chloroflexota</taxon>
        <taxon>Chloroflexia</taxon>
        <taxon>Chloroflexales</taxon>
        <taxon>Chloroflexineae</taxon>
        <taxon>Chloroflexaceae</taxon>
        <taxon>Chloroflexus</taxon>
    </lineage>
</organism>
<dbReference type="PANTHER" id="PTHR30405:SF25">
    <property type="entry name" value="RNA-GUIDED DNA ENDONUCLEASE INSQ-RELATED"/>
    <property type="match status" value="1"/>
</dbReference>
<evidence type="ECO:0000256" key="2">
    <source>
        <dbReference type="ARBA" id="ARBA00011044"/>
    </source>
</evidence>
<name>B8G416_CHLAD</name>
<dbReference type="EC" id="2.1.1.37" evidence="11"/>
<reference evidence="11" key="1">
    <citation type="submission" date="2008-12" db="EMBL/GenBank/DDBJ databases">
        <title>Complete sequence of Chloroflexus aggregans DSM 9485.</title>
        <authorList>
            <consortium name="US DOE Joint Genome Institute"/>
            <person name="Lucas S."/>
            <person name="Copeland A."/>
            <person name="Lapidus A."/>
            <person name="Glavina del Rio T."/>
            <person name="Dalin E."/>
            <person name="Tice H."/>
            <person name="Pitluck S."/>
            <person name="Foster B."/>
            <person name="Larimer F."/>
            <person name="Land M."/>
            <person name="Hauser L."/>
            <person name="Kyrpides N."/>
            <person name="Mikhailova N."/>
            <person name="Bryant D."/>
            <person name="Richardson P."/>
        </authorList>
    </citation>
    <scope>NUCLEOTIDE SEQUENCE</scope>
    <source>
        <strain evidence="11">DSM 9485</strain>
    </source>
</reference>
<evidence type="ECO:0000256" key="5">
    <source>
        <dbReference type="ARBA" id="ARBA00022833"/>
    </source>
</evidence>
<comment type="similarity">
    <text evidence="1">In the C-terminal section; belongs to the transposase 35 family.</text>
</comment>
<keyword evidence="5" id="KW-0862">Zinc</keyword>
<dbReference type="RefSeq" id="WP_015941276.1">
    <property type="nucleotide sequence ID" value="NC_011831.1"/>
</dbReference>
<dbReference type="InterPro" id="IPR051399">
    <property type="entry name" value="RNA-guided_DNA_endo/Transpos"/>
</dbReference>
<evidence type="ECO:0000256" key="1">
    <source>
        <dbReference type="ARBA" id="ARBA00008761"/>
    </source>
</evidence>
<dbReference type="eggNOG" id="COG0675">
    <property type="taxonomic scope" value="Bacteria"/>
</dbReference>
<gene>
    <name evidence="11" type="ordered locus">Cagg_2549</name>
</gene>
<protein>
    <submittedName>
        <fullName evidence="11">Transposase, IS605 OrfB family</fullName>
        <ecNumber evidence="11">2.1.1.37</ecNumber>
    </submittedName>
</protein>
<dbReference type="OrthoDB" id="9790532at2"/>
<keyword evidence="12" id="KW-1185">Reference proteome</keyword>
<evidence type="ECO:0000256" key="6">
    <source>
        <dbReference type="ARBA" id="ARBA00023125"/>
    </source>
</evidence>
<dbReference type="PANTHER" id="PTHR30405">
    <property type="entry name" value="TRANSPOSASE"/>
    <property type="match status" value="1"/>
</dbReference>
<keyword evidence="7" id="KW-0233">DNA recombination</keyword>
<evidence type="ECO:0000259" key="10">
    <source>
        <dbReference type="Pfam" id="PF12323"/>
    </source>
</evidence>
<evidence type="ECO:0000259" key="9">
    <source>
        <dbReference type="Pfam" id="PF07282"/>
    </source>
</evidence>
<dbReference type="Pfam" id="PF07282">
    <property type="entry name" value="Cas12f1-like_TNB"/>
    <property type="match status" value="1"/>
</dbReference>
<keyword evidence="4" id="KW-0479">Metal-binding</keyword>
<dbReference type="GO" id="GO:0032259">
    <property type="term" value="P:methylation"/>
    <property type="evidence" value="ECO:0007669"/>
    <property type="project" value="UniProtKB-KW"/>
</dbReference>
<dbReference type="GO" id="GO:0032196">
    <property type="term" value="P:transposition"/>
    <property type="evidence" value="ECO:0007669"/>
    <property type="project" value="UniProtKB-KW"/>
</dbReference>
<feature type="domain" description="Cas12f1-like TNB" evidence="9">
    <location>
        <begin position="293"/>
        <end position="358"/>
    </location>
</feature>
<dbReference type="NCBIfam" id="NF040570">
    <property type="entry name" value="guided_TnpB"/>
    <property type="match status" value="1"/>
</dbReference>
<keyword evidence="3" id="KW-0815">Transposition</keyword>
<dbReference type="GO" id="GO:0003886">
    <property type="term" value="F:DNA (cytosine-5-)-methyltransferase activity"/>
    <property type="evidence" value="ECO:0007669"/>
    <property type="project" value="UniProtKB-EC"/>
</dbReference>
<proteinExistence type="inferred from homology"/>
<accession>B8G416</accession>
<dbReference type="GO" id="GO:0046872">
    <property type="term" value="F:metal ion binding"/>
    <property type="evidence" value="ECO:0007669"/>
    <property type="project" value="UniProtKB-KW"/>
</dbReference>
<dbReference type="EMBL" id="CP001337">
    <property type="protein sequence ID" value="ACL25418.1"/>
    <property type="molecule type" value="Genomic_DNA"/>
</dbReference>
<evidence type="ECO:0000256" key="4">
    <source>
        <dbReference type="ARBA" id="ARBA00022723"/>
    </source>
</evidence>
<keyword evidence="11" id="KW-0808">Transferase</keyword>
<dbReference type="HOGENOM" id="CLU_032903_0_1_0"/>
<dbReference type="Pfam" id="PF12323">
    <property type="entry name" value="HTH_OrfB_IS605"/>
    <property type="match status" value="1"/>
</dbReference>